<comment type="similarity">
    <text evidence="12">Belongs to the cytochrome b561 family.</text>
</comment>
<protein>
    <submittedName>
        <fullName evidence="15">Cytochrome b</fullName>
    </submittedName>
</protein>
<keyword evidence="8" id="KW-0249">Electron transport</keyword>
<dbReference type="EMBL" id="JBHSHJ010000003">
    <property type="protein sequence ID" value="MFC4788564.1"/>
    <property type="molecule type" value="Genomic_DNA"/>
</dbReference>
<dbReference type="InterPro" id="IPR011577">
    <property type="entry name" value="Cyt_b561_bac/Ni-Hgenase"/>
</dbReference>
<evidence type="ECO:0000256" key="12">
    <source>
        <dbReference type="ARBA" id="ARBA00037975"/>
    </source>
</evidence>
<reference evidence="16" key="1">
    <citation type="journal article" date="2019" name="Int. J. Syst. Evol. Microbiol.">
        <title>The Global Catalogue of Microorganisms (GCM) 10K type strain sequencing project: providing services to taxonomists for standard genome sequencing and annotation.</title>
        <authorList>
            <consortium name="The Broad Institute Genomics Platform"/>
            <consortium name="The Broad Institute Genome Sequencing Center for Infectious Disease"/>
            <person name="Wu L."/>
            <person name="Ma J."/>
        </authorList>
    </citation>
    <scope>NUCLEOTIDE SEQUENCE [LARGE SCALE GENOMIC DNA]</scope>
    <source>
        <strain evidence="16">CCUG 49452</strain>
    </source>
</reference>
<sequence length="182" mass="19710">MPATSSNRYSSLSITMHWLMVILLVATAATMELRGMYPKGSDARELIKSAHYALGLAVWMLVWVRLIARLSSTTPAIVPAPSVWQTRLGHTAHAGLYVLMIGLPLVGWLALSFKGTPVYLPGGIPVPLLTSTNSNTAHWLKDLHETGAVAGYVLVGLHAGAALAHHYLLRDNTLVRMLPGKR</sequence>
<evidence type="ECO:0000313" key="16">
    <source>
        <dbReference type="Proteomes" id="UP001596001"/>
    </source>
</evidence>
<evidence type="ECO:0000256" key="4">
    <source>
        <dbReference type="ARBA" id="ARBA00022475"/>
    </source>
</evidence>
<feature type="transmembrane region" description="Helical" evidence="13">
    <location>
        <begin position="88"/>
        <end position="111"/>
    </location>
</feature>
<feature type="transmembrane region" description="Helical" evidence="13">
    <location>
        <begin position="12"/>
        <end position="30"/>
    </location>
</feature>
<comment type="subcellular location">
    <subcellularLocation>
        <location evidence="2">Cell membrane</location>
        <topology evidence="2">Multi-pass membrane protein</topology>
    </subcellularLocation>
</comment>
<evidence type="ECO:0000259" key="14">
    <source>
        <dbReference type="Pfam" id="PF01292"/>
    </source>
</evidence>
<organism evidence="15 16">
    <name type="scientific">Giesbergeria sinuosa</name>
    <dbReference type="NCBI Taxonomy" id="80883"/>
    <lineage>
        <taxon>Bacteria</taxon>
        <taxon>Pseudomonadati</taxon>
        <taxon>Pseudomonadota</taxon>
        <taxon>Betaproteobacteria</taxon>
        <taxon>Burkholderiales</taxon>
        <taxon>Comamonadaceae</taxon>
        <taxon>Giesbergeria</taxon>
    </lineage>
</organism>
<dbReference type="Pfam" id="PF01292">
    <property type="entry name" value="Ni_hydr_CYTB"/>
    <property type="match status" value="1"/>
</dbReference>
<feature type="transmembrane region" description="Helical" evidence="13">
    <location>
        <begin position="50"/>
        <end position="68"/>
    </location>
</feature>
<comment type="caution">
    <text evidence="15">The sequence shown here is derived from an EMBL/GenBank/DDBJ whole genome shotgun (WGS) entry which is preliminary data.</text>
</comment>
<evidence type="ECO:0000256" key="9">
    <source>
        <dbReference type="ARBA" id="ARBA00022989"/>
    </source>
</evidence>
<dbReference type="PANTHER" id="PTHR30529:SF3">
    <property type="entry name" value="CYTOCHROME B561 HOMOLOG 1"/>
    <property type="match status" value="1"/>
</dbReference>
<gene>
    <name evidence="15" type="ORF">ACFO6X_06130</name>
</gene>
<feature type="transmembrane region" description="Helical" evidence="13">
    <location>
        <begin position="149"/>
        <end position="169"/>
    </location>
</feature>
<keyword evidence="16" id="KW-1185">Reference proteome</keyword>
<dbReference type="RefSeq" id="WP_382431105.1">
    <property type="nucleotide sequence ID" value="NZ_JBHSHJ010000003.1"/>
</dbReference>
<name>A0ABV9QCD5_9BURK</name>
<evidence type="ECO:0000256" key="11">
    <source>
        <dbReference type="ARBA" id="ARBA00023136"/>
    </source>
</evidence>
<evidence type="ECO:0000313" key="15">
    <source>
        <dbReference type="EMBL" id="MFC4788564.1"/>
    </source>
</evidence>
<dbReference type="SUPFAM" id="SSF81342">
    <property type="entry name" value="Transmembrane di-heme cytochromes"/>
    <property type="match status" value="1"/>
</dbReference>
<dbReference type="InterPro" id="IPR016174">
    <property type="entry name" value="Di-haem_cyt_TM"/>
</dbReference>
<keyword evidence="11 13" id="KW-0472">Membrane</keyword>
<accession>A0ABV9QCD5</accession>
<proteinExistence type="inferred from homology"/>
<dbReference type="PANTHER" id="PTHR30529">
    <property type="entry name" value="CYTOCHROME B561"/>
    <property type="match status" value="1"/>
</dbReference>
<comment type="cofactor">
    <cofactor evidence="1">
        <name>heme b</name>
        <dbReference type="ChEBI" id="CHEBI:60344"/>
    </cofactor>
</comment>
<dbReference type="InterPro" id="IPR052168">
    <property type="entry name" value="Cytochrome_b561_oxidase"/>
</dbReference>
<keyword evidence="10" id="KW-0408">Iron</keyword>
<evidence type="ECO:0000256" key="3">
    <source>
        <dbReference type="ARBA" id="ARBA00022448"/>
    </source>
</evidence>
<keyword evidence="4" id="KW-1003">Cell membrane</keyword>
<keyword evidence="7" id="KW-0479">Metal-binding</keyword>
<evidence type="ECO:0000256" key="5">
    <source>
        <dbReference type="ARBA" id="ARBA00022617"/>
    </source>
</evidence>
<keyword evidence="3" id="KW-0813">Transport</keyword>
<feature type="domain" description="Cytochrome b561 bacterial/Ni-hydrogenase" evidence="14">
    <location>
        <begin position="8"/>
        <end position="180"/>
    </location>
</feature>
<keyword evidence="6 13" id="KW-0812">Transmembrane</keyword>
<evidence type="ECO:0000256" key="1">
    <source>
        <dbReference type="ARBA" id="ARBA00001970"/>
    </source>
</evidence>
<evidence type="ECO:0000256" key="8">
    <source>
        <dbReference type="ARBA" id="ARBA00022982"/>
    </source>
</evidence>
<dbReference type="Proteomes" id="UP001596001">
    <property type="component" value="Unassembled WGS sequence"/>
</dbReference>
<evidence type="ECO:0000256" key="13">
    <source>
        <dbReference type="SAM" id="Phobius"/>
    </source>
</evidence>
<keyword evidence="9 13" id="KW-1133">Transmembrane helix</keyword>
<evidence type="ECO:0000256" key="2">
    <source>
        <dbReference type="ARBA" id="ARBA00004651"/>
    </source>
</evidence>
<evidence type="ECO:0000256" key="6">
    <source>
        <dbReference type="ARBA" id="ARBA00022692"/>
    </source>
</evidence>
<evidence type="ECO:0000256" key="10">
    <source>
        <dbReference type="ARBA" id="ARBA00023004"/>
    </source>
</evidence>
<keyword evidence="5" id="KW-0349">Heme</keyword>
<evidence type="ECO:0000256" key="7">
    <source>
        <dbReference type="ARBA" id="ARBA00022723"/>
    </source>
</evidence>